<dbReference type="Pfam" id="PF00005">
    <property type="entry name" value="ABC_tran"/>
    <property type="match status" value="1"/>
</dbReference>
<feature type="transmembrane region" description="Helical" evidence="5">
    <location>
        <begin position="433"/>
        <end position="452"/>
    </location>
</feature>
<evidence type="ECO:0000256" key="3">
    <source>
        <dbReference type="ARBA" id="ARBA00022840"/>
    </source>
</evidence>
<feature type="compositionally biased region" description="Low complexity" evidence="4">
    <location>
        <begin position="235"/>
        <end position="305"/>
    </location>
</feature>
<feature type="transmembrane region" description="Helical" evidence="5">
    <location>
        <begin position="481"/>
        <end position="503"/>
    </location>
</feature>
<evidence type="ECO:0000256" key="1">
    <source>
        <dbReference type="ARBA" id="ARBA00022448"/>
    </source>
</evidence>
<feature type="transmembrane region" description="Helical" evidence="5">
    <location>
        <begin position="587"/>
        <end position="609"/>
    </location>
</feature>
<dbReference type="PROSITE" id="PS50893">
    <property type="entry name" value="ABC_TRANSPORTER_2"/>
    <property type="match status" value="1"/>
</dbReference>
<reference evidence="7 8" key="1">
    <citation type="submission" date="2020-03" db="EMBL/GenBank/DDBJ databases">
        <title>WGS of actinomycetes isolated from Thailand.</title>
        <authorList>
            <person name="Thawai C."/>
        </authorList>
    </citation>
    <scope>NUCLEOTIDE SEQUENCE [LARGE SCALE GENOMIC DNA]</scope>
    <source>
        <strain evidence="7 8">PRB2-1</strain>
    </source>
</reference>
<dbReference type="InterPro" id="IPR003439">
    <property type="entry name" value="ABC_transporter-like_ATP-bd"/>
</dbReference>
<dbReference type="SUPFAM" id="SSF52540">
    <property type="entry name" value="P-loop containing nucleoside triphosphate hydrolases"/>
    <property type="match status" value="1"/>
</dbReference>
<dbReference type="PANTHER" id="PTHR42788:SF19">
    <property type="entry name" value="ALIPHATIC SULFONATES IMPORT ATP-BINDING PROTEIN SSUB 2"/>
    <property type="match status" value="1"/>
</dbReference>
<dbReference type="Gene3D" id="3.40.50.300">
    <property type="entry name" value="P-loop containing nucleotide triphosphate hydrolases"/>
    <property type="match status" value="1"/>
</dbReference>
<keyword evidence="5" id="KW-0812">Transmembrane</keyword>
<gene>
    <name evidence="7" type="ORF">HCN08_33770</name>
</gene>
<keyword evidence="1" id="KW-0813">Transport</keyword>
<feature type="domain" description="ABC transporter" evidence="6">
    <location>
        <begin position="14"/>
        <end position="238"/>
    </location>
</feature>
<keyword evidence="3 7" id="KW-0067">ATP-binding</keyword>
<evidence type="ECO:0000256" key="2">
    <source>
        <dbReference type="ARBA" id="ARBA00022741"/>
    </source>
</evidence>
<dbReference type="Proteomes" id="UP000734511">
    <property type="component" value="Unassembled WGS sequence"/>
</dbReference>
<dbReference type="EMBL" id="JAATEJ010000046">
    <property type="protein sequence ID" value="NJP48333.1"/>
    <property type="molecule type" value="Genomic_DNA"/>
</dbReference>
<dbReference type="GO" id="GO:0005524">
    <property type="term" value="F:ATP binding"/>
    <property type="evidence" value="ECO:0007669"/>
    <property type="project" value="UniProtKB-KW"/>
</dbReference>
<accession>A0ABX0ZWA3</accession>
<dbReference type="InterPro" id="IPR003593">
    <property type="entry name" value="AAA+_ATPase"/>
</dbReference>
<dbReference type="InterPro" id="IPR050166">
    <property type="entry name" value="ABC_transporter_ATP-bind"/>
</dbReference>
<evidence type="ECO:0000256" key="5">
    <source>
        <dbReference type="SAM" id="Phobius"/>
    </source>
</evidence>
<dbReference type="PANTHER" id="PTHR42788">
    <property type="entry name" value="TAURINE IMPORT ATP-BINDING PROTEIN-RELATED"/>
    <property type="match status" value="1"/>
</dbReference>
<keyword evidence="5" id="KW-1133">Transmembrane helix</keyword>
<evidence type="ECO:0000313" key="7">
    <source>
        <dbReference type="EMBL" id="NJP48333.1"/>
    </source>
</evidence>
<sequence length="614" mass="61005">MGPVPPPPPPPACLRLDAVGRRYGLRGPWVLRSVTLDVPPGSLVRVEGANGSGKSTLLRLIAGIDRPTAGRVTGRPAATAYVPERFPAALPFPALRYLTHLGAVRGLPAAAARERAGYWLDRFGIAGYARTPLDELSKGTCQKVAVAQALLADPQLLVLDEAWTGLDTAARATLDAAVRARVAAGATVVLVDHDPARLADEQALTVTVPTTAEGVLTSRTTPTPAMVPTRPAPAPAHRASDPAGAAPVVPPGRTVPAPVPARAPADPAPARAASPAAAAAPAGDVPPQAADHAAGSVPPGAAAPGGVPPGEILIEATGAGEPPEAVRPYAVASSAAGLRLHVPAAGSDAVLRALLGAVPPWHVTAVRPRAPAVAAPPAPPPYTQVRTRRRALALLRYQADLLARSHRWLAPLLGYGAVMAVGVATGQPLLGSLGYAAALLLPVTAWMVRVCVGSEPAAARACTASAVGPGRAQAGALMTGLLAAAVLGAAGTAVVAAASGAYADDMSTAVPVGPATLAGLLAAAVSLLLGTAVGALTNPPLVPGRGWSLLVTALGAGAVLLVSGSPAQAAVTGLVTGSRTGAVHYPLLPLGPAALAAAAACWLSCRAVARLGPR</sequence>
<proteinExistence type="predicted"/>
<protein>
    <submittedName>
        <fullName evidence="7">ATP-binding cassette domain-containing protein</fullName>
    </submittedName>
</protein>
<keyword evidence="5" id="KW-0472">Membrane</keyword>
<organism evidence="7 8">
    <name type="scientific">Actinacidiphila epipremni</name>
    <dbReference type="NCBI Taxonomy" id="2053013"/>
    <lineage>
        <taxon>Bacteria</taxon>
        <taxon>Bacillati</taxon>
        <taxon>Actinomycetota</taxon>
        <taxon>Actinomycetes</taxon>
        <taxon>Kitasatosporales</taxon>
        <taxon>Streptomycetaceae</taxon>
        <taxon>Actinacidiphila</taxon>
    </lineage>
</organism>
<keyword evidence="8" id="KW-1185">Reference proteome</keyword>
<feature type="transmembrane region" description="Helical" evidence="5">
    <location>
        <begin position="547"/>
        <end position="567"/>
    </location>
</feature>
<evidence type="ECO:0000259" key="6">
    <source>
        <dbReference type="PROSITE" id="PS50893"/>
    </source>
</evidence>
<name>A0ABX0ZWA3_9ACTN</name>
<evidence type="ECO:0000256" key="4">
    <source>
        <dbReference type="SAM" id="MobiDB-lite"/>
    </source>
</evidence>
<keyword evidence="2" id="KW-0547">Nucleotide-binding</keyword>
<comment type="caution">
    <text evidence="7">The sequence shown here is derived from an EMBL/GenBank/DDBJ whole genome shotgun (WGS) entry which is preliminary data.</text>
</comment>
<feature type="region of interest" description="Disordered" evidence="4">
    <location>
        <begin position="211"/>
        <end position="315"/>
    </location>
</feature>
<dbReference type="InterPro" id="IPR027417">
    <property type="entry name" value="P-loop_NTPase"/>
</dbReference>
<dbReference type="SMART" id="SM00382">
    <property type="entry name" value="AAA"/>
    <property type="match status" value="1"/>
</dbReference>
<evidence type="ECO:0000313" key="8">
    <source>
        <dbReference type="Proteomes" id="UP000734511"/>
    </source>
</evidence>
<feature type="transmembrane region" description="Helical" evidence="5">
    <location>
        <begin position="515"/>
        <end position="535"/>
    </location>
</feature>